<protein>
    <recommendedName>
        <fullName evidence="3">DUF3669 domain-containing protein</fullName>
    </recommendedName>
</protein>
<gene>
    <name evidence="1" type="ORF">DCS_08173</name>
</gene>
<keyword evidence="2" id="KW-1185">Reference proteome</keyword>
<sequence length="390" mass="44279">MTSRHSQNSTDESMRSLPRHANLAIEYIEATNLDEFPDDVVLRRSLTTRSVISTTSSFAAQYHRAVTRPKLQCIQEIGQGLQGTIFEQVGQSLVMKKEKPGNDALPSNLVHEYTMHRSVAAAFSRYAPSVGCDIHIPKPSGITQQSDDAFWTENLHKFPAGHQTRTTLVHMERILPLPKVIRRALVKQFYPFQNHVVDLDMTNTILHAPENKHCLARTYLGCNDRPLRKDTFSLRNFPLYLDAMVRLDLETRTLALAMGQSYAIMHWGACVDADDVEFVLGSSAKPSREQQPDFQNRAVAFFLLDFGQCTAVDLAQDTAMVYQAFKGAMVTGDNQLFIPHYKKSPQLFAAFRKGYVEAGTRILEDKNLCDKFSMEHFMVEYEEYAEDFLL</sequence>
<name>A0A151GGI8_DRECN</name>
<comment type="caution">
    <text evidence="1">The sequence shown here is derived from an EMBL/GenBank/DDBJ whole genome shotgun (WGS) entry which is preliminary data.</text>
</comment>
<accession>A0A151GGI8</accession>
<dbReference type="RefSeq" id="XP_040655557.1">
    <property type="nucleotide sequence ID" value="XM_040805453.1"/>
</dbReference>
<dbReference type="EMBL" id="LAYC01000003">
    <property type="protein sequence ID" value="KYK56205.1"/>
    <property type="molecule type" value="Genomic_DNA"/>
</dbReference>
<dbReference type="AlphaFoldDB" id="A0A151GGI8"/>
<evidence type="ECO:0000313" key="1">
    <source>
        <dbReference type="EMBL" id="KYK56205.1"/>
    </source>
</evidence>
<evidence type="ECO:0008006" key="3">
    <source>
        <dbReference type="Google" id="ProtNLM"/>
    </source>
</evidence>
<dbReference type="GeneID" id="63720816"/>
<proteinExistence type="predicted"/>
<dbReference type="PANTHER" id="PTHR40780:SF2">
    <property type="entry name" value="DUF3669 DOMAIN-CONTAINING PROTEIN"/>
    <property type="match status" value="1"/>
</dbReference>
<dbReference type="Proteomes" id="UP000076580">
    <property type="component" value="Chromosome 03"/>
</dbReference>
<organism evidence="1 2">
    <name type="scientific">Drechmeria coniospora</name>
    <name type="common">Nematophagous fungus</name>
    <name type="synonym">Meria coniospora</name>
    <dbReference type="NCBI Taxonomy" id="98403"/>
    <lineage>
        <taxon>Eukaryota</taxon>
        <taxon>Fungi</taxon>
        <taxon>Dikarya</taxon>
        <taxon>Ascomycota</taxon>
        <taxon>Pezizomycotina</taxon>
        <taxon>Sordariomycetes</taxon>
        <taxon>Hypocreomycetidae</taxon>
        <taxon>Hypocreales</taxon>
        <taxon>Ophiocordycipitaceae</taxon>
        <taxon>Drechmeria</taxon>
    </lineage>
</organism>
<evidence type="ECO:0000313" key="2">
    <source>
        <dbReference type="Proteomes" id="UP000076580"/>
    </source>
</evidence>
<dbReference type="InParanoid" id="A0A151GGI8"/>
<reference evidence="1 2" key="1">
    <citation type="journal article" date="2016" name="Sci. Rep.">
        <title>Insights into Adaptations to a Near-Obligate Nematode Endoparasitic Lifestyle from the Finished Genome of Drechmeria coniospora.</title>
        <authorList>
            <person name="Zhang L."/>
            <person name="Zhou Z."/>
            <person name="Guo Q."/>
            <person name="Fokkens L."/>
            <person name="Miskei M."/>
            <person name="Pocsi I."/>
            <person name="Zhang W."/>
            <person name="Chen M."/>
            <person name="Wang L."/>
            <person name="Sun Y."/>
            <person name="Donzelli B.G."/>
            <person name="Gibson D.M."/>
            <person name="Nelson D.R."/>
            <person name="Luo J.G."/>
            <person name="Rep M."/>
            <person name="Liu H."/>
            <person name="Yang S."/>
            <person name="Wang J."/>
            <person name="Krasnoff S.B."/>
            <person name="Xu Y."/>
            <person name="Molnar I."/>
            <person name="Lin M."/>
        </authorList>
    </citation>
    <scope>NUCLEOTIDE SEQUENCE [LARGE SCALE GENOMIC DNA]</scope>
    <source>
        <strain evidence="1 2">ARSEF 6962</strain>
    </source>
</reference>
<dbReference type="PANTHER" id="PTHR40780">
    <property type="entry name" value="DUF3669 DOMAIN-CONTAINING PROTEIN"/>
    <property type="match status" value="1"/>
</dbReference>